<protein>
    <submittedName>
        <fullName evidence="1">Unannotated protein</fullName>
    </submittedName>
</protein>
<organism evidence="1">
    <name type="scientific">freshwater metagenome</name>
    <dbReference type="NCBI Taxonomy" id="449393"/>
    <lineage>
        <taxon>unclassified sequences</taxon>
        <taxon>metagenomes</taxon>
        <taxon>ecological metagenomes</taxon>
    </lineage>
</organism>
<dbReference type="AlphaFoldDB" id="A0A6J7D5X6"/>
<sequence>MQILDLHAHPSQIVSEILGHLLRERRDENPLVLYDSLANALEHIVDLTLGWLDDDLRVDETRRTDDLFDDAVDDPHFVLAWCRRQIHLLAHSVQEFWPLEWSVVQRAGKAETVFDEGSLPRRVTFVHCTDLWDRHVGFIDDDHKIVGEIVDESV</sequence>
<dbReference type="EMBL" id="CAFBLF010000069">
    <property type="protein sequence ID" value="CAB4864384.1"/>
    <property type="molecule type" value="Genomic_DNA"/>
</dbReference>
<evidence type="ECO:0000313" key="1">
    <source>
        <dbReference type="EMBL" id="CAB4864384.1"/>
    </source>
</evidence>
<dbReference type="AntiFam" id="ANF00217">
    <property type="entry name" value="Shadow ORF (opposite uvrB)"/>
</dbReference>
<reference evidence="1" key="1">
    <citation type="submission" date="2020-05" db="EMBL/GenBank/DDBJ databases">
        <authorList>
            <person name="Chiriac C."/>
            <person name="Salcher M."/>
            <person name="Ghai R."/>
            <person name="Kavagutti S V."/>
        </authorList>
    </citation>
    <scope>NUCLEOTIDE SEQUENCE</scope>
</reference>
<gene>
    <name evidence="1" type="ORF">UFOPK3339_00569</name>
</gene>
<name>A0A6J7D5X6_9ZZZZ</name>
<proteinExistence type="predicted"/>
<accession>A0A6J7D5X6</accession>